<proteinExistence type="predicted"/>
<evidence type="ECO:0000256" key="7">
    <source>
        <dbReference type="ARBA" id="ARBA00038592"/>
    </source>
</evidence>
<comment type="subunit">
    <text evidence="7">Homodimer, forms a heterotetramer with a Cas2 homodimer.</text>
</comment>
<dbReference type="GO" id="GO:0003676">
    <property type="term" value="F:nucleic acid binding"/>
    <property type="evidence" value="ECO:0007669"/>
    <property type="project" value="InterPro"/>
</dbReference>
<gene>
    <name evidence="8" type="ORF">HMPREF9381_1070</name>
</gene>
<evidence type="ECO:0000313" key="9">
    <source>
        <dbReference type="Proteomes" id="UP000003332"/>
    </source>
</evidence>
<keyword evidence="5" id="KW-0460">Magnesium</keyword>
<dbReference type="Pfam" id="PF01867">
    <property type="entry name" value="Cas_Cas1"/>
    <property type="match status" value="1"/>
</dbReference>
<dbReference type="PATRIC" id="fig|888809.3.peg.1052"/>
<keyword evidence="3" id="KW-0255">Endonuclease</keyword>
<dbReference type="Gene3D" id="3.100.10.20">
    <property type="entry name" value="CRISPR-associated endonuclease Cas1, N-terminal domain"/>
    <property type="match status" value="1"/>
</dbReference>
<dbReference type="PANTHER" id="PTHR34353">
    <property type="entry name" value="CRISPR-ASSOCIATED ENDONUCLEASE CAS1 1"/>
    <property type="match status" value="1"/>
</dbReference>
<dbReference type="GO" id="GO:0004519">
    <property type="term" value="F:endonuclease activity"/>
    <property type="evidence" value="ECO:0007669"/>
    <property type="project" value="UniProtKB-KW"/>
</dbReference>
<keyword evidence="4" id="KW-0378">Hydrolase</keyword>
<evidence type="ECO:0000256" key="1">
    <source>
        <dbReference type="ARBA" id="ARBA00022722"/>
    </source>
</evidence>
<evidence type="ECO:0000256" key="5">
    <source>
        <dbReference type="ARBA" id="ARBA00022842"/>
    </source>
</evidence>
<organism evidence="8 9">
    <name type="scientific">Streptococcus sanguinis SK72</name>
    <dbReference type="NCBI Taxonomy" id="888809"/>
    <lineage>
        <taxon>Bacteria</taxon>
        <taxon>Bacillati</taxon>
        <taxon>Bacillota</taxon>
        <taxon>Bacilli</taxon>
        <taxon>Lactobacillales</taxon>
        <taxon>Streptococcaceae</taxon>
        <taxon>Streptococcus</taxon>
    </lineage>
</organism>
<evidence type="ECO:0000313" key="8">
    <source>
        <dbReference type="EMBL" id="EGD29557.1"/>
    </source>
</evidence>
<sequence length="122" mass="14120">MAFFYIQNSSYSLSISDRKLMIKNQERTLLKAISLSLIDNILIFGNSQLSTQLLKSLSRHGIPIFYFSSKGEFLFSMDSFKEADYEKQREQAQASFDKSFCLKMSQRIAWAKIMNQLNLPKA</sequence>
<dbReference type="InterPro" id="IPR050646">
    <property type="entry name" value="Cas1"/>
</dbReference>
<dbReference type="GO" id="GO:0051607">
    <property type="term" value="P:defense response to virus"/>
    <property type="evidence" value="ECO:0007669"/>
    <property type="project" value="UniProtKB-KW"/>
</dbReference>
<evidence type="ECO:0000256" key="3">
    <source>
        <dbReference type="ARBA" id="ARBA00022759"/>
    </source>
</evidence>
<name>F0I298_STRSA</name>
<dbReference type="AlphaFoldDB" id="F0I298"/>
<evidence type="ECO:0000256" key="4">
    <source>
        <dbReference type="ARBA" id="ARBA00022801"/>
    </source>
</evidence>
<evidence type="ECO:0000256" key="2">
    <source>
        <dbReference type="ARBA" id="ARBA00022723"/>
    </source>
</evidence>
<dbReference type="EMBL" id="AEXV01000007">
    <property type="protein sequence ID" value="EGD29557.1"/>
    <property type="molecule type" value="Genomic_DNA"/>
</dbReference>
<evidence type="ECO:0000256" key="6">
    <source>
        <dbReference type="ARBA" id="ARBA00023118"/>
    </source>
</evidence>
<comment type="caution">
    <text evidence="8">The sequence shown here is derived from an EMBL/GenBank/DDBJ whole genome shotgun (WGS) entry which is preliminary data.</text>
</comment>
<reference evidence="8 9" key="1">
    <citation type="submission" date="2011-02" db="EMBL/GenBank/DDBJ databases">
        <authorList>
            <person name="Muzny D."/>
            <person name="Qin X."/>
            <person name="Deng J."/>
            <person name="Jiang H."/>
            <person name="Liu Y."/>
            <person name="Qu J."/>
            <person name="Song X.-Z."/>
            <person name="Zhang L."/>
            <person name="Thornton R."/>
            <person name="Coyle M."/>
            <person name="Francisco L."/>
            <person name="Jackson L."/>
            <person name="Javaid M."/>
            <person name="Korchina V."/>
            <person name="Kovar C."/>
            <person name="Mata R."/>
            <person name="Mathew T."/>
            <person name="Ngo R."/>
            <person name="Nguyen L."/>
            <person name="Nguyen N."/>
            <person name="Okwuonu G."/>
            <person name="Ongeri F."/>
            <person name="Pham C."/>
            <person name="Simmons D."/>
            <person name="Wilczek-Boney K."/>
            <person name="Hale W."/>
            <person name="Jakkamsetti A."/>
            <person name="Pham P."/>
            <person name="Ruth R."/>
            <person name="San Lucas F."/>
            <person name="Warren J."/>
            <person name="Zhang J."/>
            <person name="Zhao Z."/>
            <person name="Zhou C."/>
            <person name="Zhu D."/>
            <person name="Lee S."/>
            <person name="Bess C."/>
            <person name="Blankenburg K."/>
            <person name="Forbes L."/>
            <person name="Fu Q."/>
            <person name="Gubbala S."/>
            <person name="Hirani K."/>
            <person name="Jayaseelan J.C."/>
            <person name="Lara F."/>
            <person name="Munidasa M."/>
            <person name="Palculict T."/>
            <person name="Patil S."/>
            <person name="Pu L.-L."/>
            <person name="Saada N."/>
            <person name="Tang L."/>
            <person name="Weissenberger G."/>
            <person name="Zhu Y."/>
            <person name="Hemphill L."/>
            <person name="Shang Y."/>
            <person name="Youmans B."/>
            <person name="Ayvaz T."/>
            <person name="Ross M."/>
            <person name="Santibanez J."/>
            <person name="Aqrawi P."/>
            <person name="Gross S."/>
            <person name="Joshi V."/>
            <person name="Fowler G."/>
            <person name="Nazareth L."/>
            <person name="Reid J."/>
            <person name="Worley K."/>
            <person name="Petrosino J."/>
            <person name="Highlander S."/>
            <person name="Gibbs R."/>
        </authorList>
    </citation>
    <scope>NUCLEOTIDE SEQUENCE [LARGE SCALE GENOMIC DNA]</scope>
    <source>
        <strain evidence="8 9">SK72</strain>
    </source>
</reference>
<dbReference type="HOGENOM" id="CLU_164824_0_0_9"/>
<keyword evidence="2" id="KW-0479">Metal-binding</keyword>
<dbReference type="GO" id="GO:0043571">
    <property type="term" value="P:maintenance of CRISPR repeat elements"/>
    <property type="evidence" value="ECO:0007669"/>
    <property type="project" value="InterPro"/>
</dbReference>
<dbReference type="GO" id="GO:0046872">
    <property type="term" value="F:metal ion binding"/>
    <property type="evidence" value="ECO:0007669"/>
    <property type="project" value="UniProtKB-KW"/>
</dbReference>
<evidence type="ECO:0008006" key="10">
    <source>
        <dbReference type="Google" id="ProtNLM"/>
    </source>
</evidence>
<dbReference type="InterPro" id="IPR002729">
    <property type="entry name" value="CRISPR-assoc_Cas1"/>
</dbReference>
<protein>
    <recommendedName>
        <fullName evidence="10">CRISPR-associated endonuclease Cas1</fullName>
    </recommendedName>
</protein>
<accession>F0I298</accession>
<dbReference type="PANTHER" id="PTHR34353:SF2">
    <property type="entry name" value="CRISPR-ASSOCIATED ENDONUCLEASE CAS1 1"/>
    <property type="match status" value="1"/>
</dbReference>
<dbReference type="InterPro" id="IPR042211">
    <property type="entry name" value="CRISPR-assoc_Cas1_N"/>
</dbReference>
<keyword evidence="1" id="KW-0540">Nuclease</keyword>
<dbReference type="GO" id="GO:0016787">
    <property type="term" value="F:hydrolase activity"/>
    <property type="evidence" value="ECO:0007669"/>
    <property type="project" value="UniProtKB-KW"/>
</dbReference>
<dbReference type="Proteomes" id="UP000003332">
    <property type="component" value="Unassembled WGS sequence"/>
</dbReference>
<keyword evidence="6" id="KW-0051">Antiviral defense</keyword>